<dbReference type="RefSeq" id="WP_014455051.1">
    <property type="nucleotide sequence ID" value="NC_017098.1"/>
</dbReference>
<evidence type="ECO:0000256" key="1">
    <source>
        <dbReference type="PIRSR" id="PIRSR600760-2"/>
    </source>
</evidence>
<dbReference type="GO" id="GO:0007165">
    <property type="term" value="P:signal transduction"/>
    <property type="evidence" value="ECO:0007669"/>
    <property type="project" value="TreeGrafter"/>
</dbReference>
<name>H9UHR3_SPIAZ</name>
<feature type="binding site" evidence="1">
    <location>
        <position position="99"/>
    </location>
    <ligand>
        <name>Mg(2+)</name>
        <dbReference type="ChEBI" id="CHEBI:18420"/>
        <label>1</label>
        <note>catalytic</note>
    </ligand>
</feature>
<dbReference type="SUPFAM" id="SSF56655">
    <property type="entry name" value="Carbohydrate phosphatase"/>
    <property type="match status" value="1"/>
</dbReference>
<dbReference type="GO" id="GO:0006020">
    <property type="term" value="P:inositol metabolic process"/>
    <property type="evidence" value="ECO:0007669"/>
    <property type="project" value="TreeGrafter"/>
</dbReference>
<reference evidence="3" key="1">
    <citation type="journal article" date="2013" name="Stand. Genomic Sci.">
        <title>Complete genome sequence of the halophilic bacterium Spirochaeta africana type strain (Z-7692(T)) from the alkaline Lake Magadi in the East African Rift.</title>
        <authorList>
            <person name="Liolos K."/>
            <person name="Abt B."/>
            <person name="Scheuner C."/>
            <person name="Teshima H."/>
            <person name="Held B."/>
            <person name="Lapidus A."/>
            <person name="Nolan M."/>
            <person name="Lucas S."/>
            <person name="Deshpande S."/>
            <person name="Cheng J.F."/>
            <person name="Tapia R."/>
            <person name="Goodwin L.A."/>
            <person name="Pitluck S."/>
            <person name="Pagani I."/>
            <person name="Ivanova N."/>
            <person name="Mavromatis K."/>
            <person name="Mikhailova N."/>
            <person name="Huntemann M."/>
            <person name="Pati A."/>
            <person name="Chen A."/>
            <person name="Palaniappan K."/>
            <person name="Land M."/>
            <person name="Rohde M."/>
            <person name="Tindall B.J."/>
            <person name="Detter J.C."/>
            <person name="Goker M."/>
            <person name="Bristow J."/>
            <person name="Eisen J.A."/>
            <person name="Markowitz V."/>
            <person name="Hugenholtz P."/>
            <person name="Woyke T."/>
            <person name="Klenk H.P."/>
            <person name="Kyrpides N.C."/>
        </authorList>
    </citation>
    <scope>NUCLEOTIDE SEQUENCE</scope>
    <source>
        <strain evidence="3">ATCC 700263 / DSM 8902 / Z-7692</strain>
    </source>
</reference>
<dbReference type="PANTHER" id="PTHR20854">
    <property type="entry name" value="INOSITOL MONOPHOSPHATASE"/>
    <property type="match status" value="1"/>
</dbReference>
<feature type="binding site" evidence="1">
    <location>
        <position position="100"/>
    </location>
    <ligand>
        <name>Mg(2+)</name>
        <dbReference type="ChEBI" id="CHEBI:18420"/>
        <label>1</label>
        <note>catalytic</note>
    </ligand>
</feature>
<dbReference type="Gene3D" id="3.40.190.80">
    <property type="match status" value="1"/>
</dbReference>
<dbReference type="HOGENOM" id="CLU_1026204_0_0_12"/>
<evidence type="ECO:0000313" key="3">
    <source>
        <dbReference type="Proteomes" id="UP000007383"/>
    </source>
</evidence>
<keyword evidence="1" id="KW-0479">Metal-binding</keyword>
<dbReference type="InterPro" id="IPR000760">
    <property type="entry name" value="Inositol_monophosphatase-like"/>
</dbReference>
<dbReference type="eggNOG" id="COG1218">
    <property type="taxonomic scope" value="Bacteria"/>
</dbReference>
<dbReference type="GO" id="GO:0008934">
    <property type="term" value="F:inositol monophosphate 1-phosphatase activity"/>
    <property type="evidence" value="ECO:0007669"/>
    <property type="project" value="TreeGrafter"/>
</dbReference>
<protein>
    <submittedName>
        <fullName evidence="2">Inositol monophosphatase/fructose-1,6-bisphosphatase family protein</fullName>
    </submittedName>
</protein>
<proteinExistence type="predicted"/>
<dbReference type="PRINTS" id="PR00377">
    <property type="entry name" value="IMPHPHTASES"/>
</dbReference>
<dbReference type="Pfam" id="PF00459">
    <property type="entry name" value="Inositol_P"/>
    <property type="match status" value="1"/>
</dbReference>
<evidence type="ECO:0000313" key="2">
    <source>
        <dbReference type="EMBL" id="AFG37056.1"/>
    </source>
</evidence>
<sequence length="310" mass="33235">MHELYTRLPELKDRAMQAARAAGRVIMDCRSGDLAVRLKESGYSRASRILTRADAESQEILLARLLSGDDYPEIGLLSEETPDDLSRLHHECFWAVDPLDGTLAFAEAGSGFAISIALVSRTGQPLLGVVHDPVARQSWWAVAGQGAWLRKDDTGHTVPLQLQSRKGRQDAAGSLNIYLDQGFREPPGWARIEFGLDRIAVELGYAGGVFHRGGGAVLNGVQALFDGGCYFKSPKSQQGGGCIWDYAATVCLASEAGGWCSDAAGQPLQLNNPASVFLNHCGVVYAGDAQLGRAVVALLGSQVADQDIRK</sequence>
<dbReference type="KEGG" id="sfc:Spiaf_0967"/>
<dbReference type="STRING" id="889378.Spiaf_0967"/>
<dbReference type="Gene3D" id="3.30.540.10">
    <property type="entry name" value="Fructose-1,6-Bisphosphatase, subunit A, domain 1"/>
    <property type="match status" value="1"/>
</dbReference>
<gene>
    <name evidence="2" type="ordered locus">Spiaf_0967</name>
</gene>
<dbReference type="EMBL" id="CP003282">
    <property type="protein sequence ID" value="AFG37056.1"/>
    <property type="molecule type" value="Genomic_DNA"/>
</dbReference>
<feature type="binding site" evidence="1">
    <location>
        <position position="245"/>
    </location>
    <ligand>
        <name>Mg(2+)</name>
        <dbReference type="ChEBI" id="CHEBI:18420"/>
        <label>1</label>
        <note>catalytic</note>
    </ligand>
</feature>
<dbReference type="Proteomes" id="UP000007383">
    <property type="component" value="Chromosome"/>
</dbReference>
<comment type="cofactor">
    <cofactor evidence="1">
        <name>Mg(2+)</name>
        <dbReference type="ChEBI" id="CHEBI:18420"/>
    </cofactor>
</comment>
<dbReference type="PATRIC" id="fig|889378.3.peg.970"/>
<dbReference type="GO" id="GO:0046872">
    <property type="term" value="F:metal ion binding"/>
    <property type="evidence" value="ECO:0007669"/>
    <property type="project" value="UniProtKB-KW"/>
</dbReference>
<dbReference type="OrthoDB" id="9772456at2"/>
<feature type="binding site" evidence="1">
    <location>
        <position position="97"/>
    </location>
    <ligand>
        <name>Mg(2+)</name>
        <dbReference type="ChEBI" id="CHEBI:18420"/>
        <label>1</label>
        <note>catalytic</note>
    </ligand>
</feature>
<accession>H9UHR3</accession>
<dbReference type="PANTHER" id="PTHR20854:SF4">
    <property type="entry name" value="INOSITOL-1-MONOPHOSPHATASE-RELATED"/>
    <property type="match status" value="1"/>
</dbReference>
<organism evidence="2 3">
    <name type="scientific">Spirochaeta africana (strain ATCC 700263 / DSM 8902 / Z-7692)</name>
    <dbReference type="NCBI Taxonomy" id="889378"/>
    <lineage>
        <taxon>Bacteria</taxon>
        <taxon>Pseudomonadati</taxon>
        <taxon>Spirochaetota</taxon>
        <taxon>Spirochaetia</taxon>
        <taxon>Spirochaetales</taxon>
        <taxon>Spirochaetaceae</taxon>
        <taxon>Spirochaeta</taxon>
    </lineage>
</organism>
<dbReference type="AlphaFoldDB" id="H9UHR3"/>
<feature type="binding site" evidence="1">
    <location>
        <position position="79"/>
    </location>
    <ligand>
        <name>Mg(2+)</name>
        <dbReference type="ChEBI" id="CHEBI:18420"/>
        <label>1</label>
        <note>catalytic</note>
    </ligand>
</feature>
<keyword evidence="3" id="KW-1185">Reference proteome</keyword>
<keyword evidence="1" id="KW-0460">Magnesium</keyword>